<evidence type="ECO:0000256" key="7">
    <source>
        <dbReference type="ARBA" id="ARBA00022801"/>
    </source>
</evidence>
<dbReference type="InterPro" id="IPR044993">
    <property type="entry name" value="BXL"/>
</dbReference>
<comment type="similarity">
    <text evidence="3">Belongs to the glycosyl hydrolase 3 family.</text>
</comment>
<dbReference type="FunFam" id="3.40.50.1700:FF:000007">
    <property type="entry name" value="Exo-1,4-beta-xylosidase xlnD"/>
    <property type="match status" value="1"/>
</dbReference>
<evidence type="ECO:0000256" key="12">
    <source>
        <dbReference type="ARBA" id="ARBA00024574"/>
    </source>
</evidence>
<dbReference type="InterPro" id="IPR017853">
    <property type="entry name" value="GH"/>
</dbReference>
<dbReference type="OrthoDB" id="47059at2759"/>
<feature type="domain" description="WSC" evidence="14">
    <location>
        <begin position="778"/>
        <end position="871"/>
    </location>
</feature>
<dbReference type="InterPro" id="IPR036881">
    <property type="entry name" value="Glyco_hydro_3_C_sf"/>
</dbReference>
<keyword evidence="16" id="KW-1185">Reference proteome</keyword>
<dbReference type="AlphaFoldDB" id="A0A0C3GSS8"/>
<evidence type="ECO:0000256" key="3">
    <source>
        <dbReference type="ARBA" id="ARBA00005336"/>
    </source>
</evidence>
<dbReference type="PROSITE" id="PS51212">
    <property type="entry name" value="WSC"/>
    <property type="match status" value="1"/>
</dbReference>
<dbReference type="Pfam" id="PF01915">
    <property type="entry name" value="Glyco_hydro_3_C"/>
    <property type="match status" value="1"/>
</dbReference>
<sequence>MYPLSRWLTGDNTHSIDVYKISNPNDTPYNPTLPDCTRDPLCSNSVCDTSLSISDRAAGLVEALTRQEKINNVQGTAGGVPRLGLPPYQWDSEALHGVANSAGVRFQTPLGANFSSATSFPAPISIAASFDDPLTGQIAVVVGTEARAFINGGHAGFSYMAPNINPFRDPRWGRGMETPGESVLAIQNYAKNLIPGLQGGLSPQYKKIIATCKHYAAYDIETGRNGDDLNPTQQDLAEFYSLGFKTCIRDAKAGATMCSYNAVDGIPSCANRYLLQNVIREHWDFSDNVIIGDCGAVMNVYNPHHYVSGMAEAAAVSLNAGTDIDCGPVAYNFLNESIPANMTTDRALDQALTRAYSGLLQAGYFDNPPEYASISWEDVNTPASQKLAYESALEGIVLLKNDGSLPLPKTLSNVALIGPMANATTQMQGDYYGTPPYFVTPLSAFQDQSSSLQYALGTLTNTTSTVNFSSAIAAAKSSDYIIYVGGIDLTVENEGHDRQTIEWPGNQMDLINQLASLEKTLIVVQLGGGQLDDIALLNNTGVNGILWAGYPGQEGGNALYDIITGAQSVAGRLPVTQYPANYVNEVSIFNMNLRPGTGNPGRTYVWYTGNPVLPFGYGLHYTNFSVSWALIPKKNYDIGTLGQRQSSTHFQGPYQDLLPFISISINVKNTGGKTDLASDYVGLLFISTKNGGPSPYPNKELASYARLHSIPVGSTRQLTFSLTLDNIARTDVNGNRYVYPGDYSLSLDFDSKITFNFTLTGTKKLIDAFPAQLSNITAYEYLGCFRSPQQTLSIPAPLPSSGSSNYPQLCVNTCAGLGYKYSGVQQKKCLCSESFSTTATPASDSSCNVPCPGDAYEFCGASAYISVFNASVPTALEPPTTS</sequence>
<gene>
    <name evidence="15" type="ORF">OIDMADRAFT_172670</name>
</gene>
<name>A0A0C3GSS8_OIDMZ</name>
<dbReference type="Gene3D" id="3.40.50.1700">
    <property type="entry name" value="Glycoside hydrolase family 3 C-terminal domain"/>
    <property type="match status" value="1"/>
</dbReference>
<evidence type="ECO:0000256" key="1">
    <source>
        <dbReference type="ARBA" id="ARBA00004613"/>
    </source>
</evidence>
<reference evidence="15 16" key="1">
    <citation type="submission" date="2014-04" db="EMBL/GenBank/DDBJ databases">
        <authorList>
            <consortium name="DOE Joint Genome Institute"/>
            <person name="Kuo A."/>
            <person name="Martino E."/>
            <person name="Perotto S."/>
            <person name="Kohler A."/>
            <person name="Nagy L.G."/>
            <person name="Floudas D."/>
            <person name="Copeland A."/>
            <person name="Barry K.W."/>
            <person name="Cichocki N."/>
            <person name="Veneault-Fourrey C."/>
            <person name="LaButti K."/>
            <person name="Lindquist E.A."/>
            <person name="Lipzen A."/>
            <person name="Lundell T."/>
            <person name="Morin E."/>
            <person name="Murat C."/>
            <person name="Sun H."/>
            <person name="Tunlid A."/>
            <person name="Henrissat B."/>
            <person name="Grigoriev I.V."/>
            <person name="Hibbett D.S."/>
            <person name="Martin F."/>
            <person name="Nordberg H.P."/>
            <person name="Cantor M.N."/>
            <person name="Hua S.X."/>
        </authorList>
    </citation>
    <scope>NUCLEOTIDE SEQUENCE [LARGE SCALE GENOMIC DNA]</scope>
    <source>
        <strain evidence="15 16">Zn</strain>
    </source>
</reference>
<dbReference type="HOGENOM" id="CLU_004542_5_3_1"/>
<dbReference type="InterPro" id="IPR026891">
    <property type="entry name" value="Fn3-like"/>
</dbReference>
<keyword evidence="7 15" id="KW-0378">Hydrolase</keyword>
<dbReference type="GO" id="GO:0009044">
    <property type="term" value="F:xylan 1,4-beta-xylosidase activity"/>
    <property type="evidence" value="ECO:0007669"/>
    <property type="project" value="UniProtKB-EC"/>
</dbReference>
<dbReference type="SUPFAM" id="SSF52279">
    <property type="entry name" value="Beta-D-glucan exohydrolase, C-terminal domain"/>
    <property type="match status" value="1"/>
</dbReference>
<dbReference type="GO" id="GO:0045493">
    <property type="term" value="P:xylan catabolic process"/>
    <property type="evidence" value="ECO:0007669"/>
    <property type="project" value="UniProtKB-UniPathway"/>
</dbReference>
<dbReference type="SMART" id="SM00321">
    <property type="entry name" value="WSC"/>
    <property type="match status" value="1"/>
</dbReference>
<dbReference type="Gene3D" id="2.60.40.10">
    <property type="entry name" value="Immunoglobulins"/>
    <property type="match status" value="1"/>
</dbReference>
<dbReference type="EMBL" id="KN832890">
    <property type="protein sequence ID" value="KIM94359.1"/>
    <property type="molecule type" value="Genomic_DNA"/>
</dbReference>
<comment type="subcellular location">
    <subcellularLocation>
        <location evidence="1">Secreted</location>
    </subcellularLocation>
</comment>
<dbReference type="GO" id="GO:0046556">
    <property type="term" value="F:alpha-L-arabinofuranosidase activity"/>
    <property type="evidence" value="ECO:0007669"/>
    <property type="project" value="TreeGrafter"/>
</dbReference>
<organism evidence="15 16">
    <name type="scientific">Oidiodendron maius (strain Zn)</name>
    <dbReference type="NCBI Taxonomy" id="913774"/>
    <lineage>
        <taxon>Eukaryota</taxon>
        <taxon>Fungi</taxon>
        <taxon>Dikarya</taxon>
        <taxon>Ascomycota</taxon>
        <taxon>Pezizomycotina</taxon>
        <taxon>Leotiomycetes</taxon>
        <taxon>Leotiomycetes incertae sedis</taxon>
        <taxon>Myxotrichaceae</taxon>
        <taxon>Oidiodendron</taxon>
    </lineage>
</organism>
<evidence type="ECO:0000256" key="10">
    <source>
        <dbReference type="ARBA" id="ARBA00023295"/>
    </source>
</evidence>
<evidence type="ECO:0000313" key="15">
    <source>
        <dbReference type="EMBL" id="KIM94359.1"/>
    </source>
</evidence>
<dbReference type="EC" id="3.2.1.37" evidence="13"/>
<dbReference type="Pfam" id="PF00933">
    <property type="entry name" value="Glyco_hydro_3"/>
    <property type="match status" value="1"/>
</dbReference>
<dbReference type="InterPro" id="IPR036962">
    <property type="entry name" value="Glyco_hydro_3_N_sf"/>
</dbReference>
<keyword evidence="6" id="KW-0732">Signal</keyword>
<evidence type="ECO:0000256" key="9">
    <source>
        <dbReference type="ARBA" id="ARBA00023277"/>
    </source>
</evidence>
<keyword evidence="8" id="KW-0325">Glycoprotein</keyword>
<dbReference type="UniPathway" id="UPA00114"/>
<reference evidence="16" key="2">
    <citation type="submission" date="2015-01" db="EMBL/GenBank/DDBJ databases">
        <title>Evolutionary Origins and Diversification of the Mycorrhizal Mutualists.</title>
        <authorList>
            <consortium name="DOE Joint Genome Institute"/>
            <consortium name="Mycorrhizal Genomics Consortium"/>
            <person name="Kohler A."/>
            <person name="Kuo A."/>
            <person name="Nagy L.G."/>
            <person name="Floudas D."/>
            <person name="Copeland A."/>
            <person name="Barry K.W."/>
            <person name="Cichocki N."/>
            <person name="Veneault-Fourrey C."/>
            <person name="LaButti K."/>
            <person name="Lindquist E.A."/>
            <person name="Lipzen A."/>
            <person name="Lundell T."/>
            <person name="Morin E."/>
            <person name="Murat C."/>
            <person name="Riley R."/>
            <person name="Ohm R."/>
            <person name="Sun H."/>
            <person name="Tunlid A."/>
            <person name="Henrissat B."/>
            <person name="Grigoriev I.V."/>
            <person name="Hibbett D.S."/>
            <person name="Martin F."/>
        </authorList>
    </citation>
    <scope>NUCLEOTIDE SEQUENCE [LARGE SCALE GENOMIC DNA]</scope>
    <source>
        <strain evidence="16">Zn</strain>
    </source>
</reference>
<evidence type="ECO:0000256" key="5">
    <source>
        <dbReference type="ARBA" id="ARBA00022651"/>
    </source>
</evidence>
<evidence type="ECO:0000313" key="16">
    <source>
        <dbReference type="Proteomes" id="UP000054321"/>
    </source>
</evidence>
<keyword evidence="11" id="KW-0624">Polysaccharide degradation</keyword>
<dbReference type="InterPro" id="IPR013783">
    <property type="entry name" value="Ig-like_fold"/>
</dbReference>
<dbReference type="InterPro" id="IPR002772">
    <property type="entry name" value="Glyco_hydro_3_C"/>
</dbReference>
<accession>A0A0C3GSS8</accession>
<proteinExistence type="inferred from homology"/>
<evidence type="ECO:0000256" key="6">
    <source>
        <dbReference type="ARBA" id="ARBA00022729"/>
    </source>
</evidence>
<dbReference type="InParanoid" id="A0A0C3GSS8"/>
<dbReference type="SMART" id="SM01217">
    <property type="entry name" value="Fn3_like"/>
    <property type="match status" value="1"/>
</dbReference>
<dbReference type="Proteomes" id="UP000054321">
    <property type="component" value="Unassembled WGS sequence"/>
</dbReference>
<dbReference type="Pfam" id="PF01822">
    <property type="entry name" value="WSC"/>
    <property type="match status" value="1"/>
</dbReference>
<evidence type="ECO:0000256" key="11">
    <source>
        <dbReference type="ARBA" id="ARBA00023326"/>
    </source>
</evidence>
<dbReference type="PANTHER" id="PTHR42721:SF3">
    <property type="entry name" value="BETA-D-XYLOSIDASE 5-RELATED"/>
    <property type="match status" value="1"/>
</dbReference>
<protein>
    <recommendedName>
        <fullName evidence="13">xylan 1,4-beta-xylosidase</fullName>
        <ecNumber evidence="13">3.2.1.37</ecNumber>
    </recommendedName>
</protein>
<keyword evidence="5" id="KW-0858">Xylan degradation</keyword>
<evidence type="ECO:0000256" key="13">
    <source>
        <dbReference type="ARBA" id="ARBA00026107"/>
    </source>
</evidence>
<keyword evidence="10" id="KW-0326">Glycosidase</keyword>
<dbReference type="GO" id="GO:0005576">
    <property type="term" value="C:extracellular region"/>
    <property type="evidence" value="ECO:0007669"/>
    <property type="project" value="UniProtKB-SubCell"/>
</dbReference>
<dbReference type="GO" id="GO:0031222">
    <property type="term" value="P:arabinan catabolic process"/>
    <property type="evidence" value="ECO:0007669"/>
    <property type="project" value="TreeGrafter"/>
</dbReference>
<dbReference type="PANTHER" id="PTHR42721">
    <property type="entry name" value="SUGAR HYDROLASE-RELATED"/>
    <property type="match status" value="1"/>
</dbReference>
<dbReference type="Pfam" id="PF14310">
    <property type="entry name" value="Fn3-like"/>
    <property type="match status" value="1"/>
</dbReference>
<dbReference type="InterPro" id="IPR002889">
    <property type="entry name" value="WSC_carb-bd"/>
</dbReference>
<evidence type="ECO:0000256" key="4">
    <source>
        <dbReference type="ARBA" id="ARBA00022525"/>
    </source>
</evidence>
<dbReference type="InterPro" id="IPR001764">
    <property type="entry name" value="Glyco_hydro_3_N"/>
</dbReference>
<dbReference type="STRING" id="913774.A0A0C3GSS8"/>
<keyword evidence="4" id="KW-0964">Secreted</keyword>
<evidence type="ECO:0000256" key="8">
    <source>
        <dbReference type="ARBA" id="ARBA00023180"/>
    </source>
</evidence>
<evidence type="ECO:0000256" key="2">
    <source>
        <dbReference type="ARBA" id="ARBA00004851"/>
    </source>
</evidence>
<keyword evidence="9" id="KW-0119">Carbohydrate metabolism</keyword>
<dbReference type="Gene3D" id="3.20.20.300">
    <property type="entry name" value="Glycoside hydrolase, family 3, N-terminal domain"/>
    <property type="match status" value="1"/>
</dbReference>
<comment type="pathway">
    <text evidence="2">Glycan degradation; xylan degradation.</text>
</comment>
<comment type="catalytic activity">
    <reaction evidence="12">
        <text>Hydrolysis of (1-&gt;4)-beta-D-xylans, to remove successive D-xylose residues from the non-reducing termini.</text>
        <dbReference type="EC" id="3.2.1.37"/>
    </reaction>
</comment>
<evidence type="ECO:0000259" key="14">
    <source>
        <dbReference type="PROSITE" id="PS51212"/>
    </source>
</evidence>
<dbReference type="SUPFAM" id="SSF51445">
    <property type="entry name" value="(Trans)glycosidases"/>
    <property type="match status" value="1"/>
</dbReference>